<reference evidence="1 2" key="1">
    <citation type="submission" date="2021-11" db="EMBL/GenBank/DDBJ databases">
        <authorList>
            <person name="Islam A."/>
            <person name="Islam S."/>
            <person name="Flora M.S."/>
            <person name="Rahman M."/>
            <person name="Ziaur R.M."/>
            <person name="Epstein J.H."/>
            <person name="Hassan M."/>
            <person name="Klassen M."/>
            <person name="Woodard K."/>
            <person name="Webb A."/>
            <person name="Webby R.J."/>
            <person name="El Zowalaty M.E."/>
        </authorList>
    </citation>
    <scope>NUCLEOTIDE SEQUENCE [LARGE SCALE GENOMIC DNA]</scope>
    <source>
        <strain evidence="1">Pbs1</strain>
    </source>
</reference>
<protein>
    <submittedName>
        <fullName evidence="1">Uncharacterized protein</fullName>
    </submittedName>
</protein>
<keyword evidence="2" id="KW-1185">Reference proteome</keyword>
<organism evidence="1 2">
    <name type="scientific">Peronospora belbahrii</name>
    <dbReference type="NCBI Taxonomy" id="622444"/>
    <lineage>
        <taxon>Eukaryota</taxon>
        <taxon>Sar</taxon>
        <taxon>Stramenopiles</taxon>
        <taxon>Oomycota</taxon>
        <taxon>Peronosporomycetes</taxon>
        <taxon>Peronosporales</taxon>
        <taxon>Peronosporaceae</taxon>
        <taxon>Peronospora</taxon>
    </lineage>
</organism>
<evidence type="ECO:0000313" key="1">
    <source>
        <dbReference type="EMBL" id="CAH0513744.1"/>
    </source>
</evidence>
<evidence type="ECO:0000313" key="2">
    <source>
        <dbReference type="Proteomes" id="UP001158986"/>
    </source>
</evidence>
<comment type="caution">
    <text evidence="1">The sequence shown here is derived from an EMBL/GenBank/DDBJ whole genome shotgun (WGS) entry which is preliminary data.</text>
</comment>
<accession>A0ABN8CNL5</accession>
<dbReference type="EMBL" id="CAKLCB010000028">
    <property type="protein sequence ID" value="CAH0513744.1"/>
    <property type="molecule type" value="Genomic_DNA"/>
</dbReference>
<name>A0ABN8CNL5_9STRA</name>
<gene>
    <name evidence="1" type="ORF">PBS001_LOCUS543</name>
</gene>
<sequence>MGGIVPLNDKEQFELSPPLGSKLQPGEKLGHALIELKYMEHKEDLLFCVRASRDGIFSEREDRDFFSRITADYNQAGLAGALKSFFEGLMLTTPGIISWKNKKKSAVCFATFVCNMCLLASNTRCLTYVVRSSCICCIGFHLRLEGAYVARWIGYEEYEFEQEEQQKLYRPLMADLHAGYARSYIYLTRRTVFSLNRSHV</sequence>
<proteinExistence type="predicted"/>
<dbReference type="Proteomes" id="UP001158986">
    <property type="component" value="Unassembled WGS sequence"/>
</dbReference>